<name>A0A1Y1UR17_9TREE</name>
<dbReference type="EMBL" id="NBSH01000001">
    <property type="protein sequence ID" value="ORX40500.1"/>
    <property type="molecule type" value="Genomic_DNA"/>
</dbReference>
<organism evidence="2 3">
    <name type="scientific">Kockovaella imperatae</name>
    <dbReference type="NCBI Taxonomy" id="4999"/>
    <lineage>
        <taxon>Eukaryota</taxon>
        <taxon>Fungi</taxon>
        <taxon>Dikarya</taxon>
        <taxon>Basidiomycota</taxon>
        <taxon>Agaricomycotina</taxon>
        <taxon>Tremellomycetes</taxon>
        <taxon>Tremellales</taxon>
        <taxon>Cuniculitremaceae</taxon>
        <taxon>Kockovaella</taxon>
    </lineage>
</organism>
<feature type="compositionally biased region" description="Acidic residues" evidence="1">
    <location>
        <begin position="355"/>
        <end position="367"/>
    </location>
</feature>
<accession>A0A1Y1UR17</accession>
<keyword evidence="3" id="KW-1185">Reference proteome</keyword>
<protein>
    <submittedName>
        <fullName evidence="2">Uncharacterized protein</fullName>
    </submittedName>
</protein>
<evidence type="ECO:0000313" key="2">
    <source>
        <dbReference type="EMBL" id="ORX40500.1"/>
    </source>
</evidence>
<reference evidence="2 3" key="1">
    <citation type="submission" date="2017-03" db="EMBL/GenBank/DDBJ databases">
        <title>Widespread Adenine N6-methylation of Active Genes in Fungi.</title>
        <authorList>
            <consortium name="DOE Joint Genome Institute"/>
            <person name="Mondo S.J."/>
            <person name="Dannebaum R.O."/>
            <person name="Kuo R.C."/>
            <person name="Louie K.B."/>
            <person name="Bewick A.J."/>
            <person name="Labutti K."/>
            <person name="Haridas S."/>
            <person name="Kuo A."/>
            <person name="Salamov A."/>
            <person name="Ahrendt S.R."/>
            <person name="Lau R."/>
            <person name="Bowen B.P."/>
            <person name="Lipzen A."/>
            <person name="Sullivan W."/>
            <person name="Andreopoulos W.B."/>
            <person name="Clum A."/>
            <person name="Lindquist E."/>
            <person name="Daum C."/>
            <person name="Northen T.R."/>
            <person name="Ramamoorthy G."/>
            <person name="Schmitz R.J."/>
            <person name="Gryganskyi A."/>
            <person name="Culley D."/>
            <person name="Magnuson J."/>
            <person name="James T.Y."/>
            <person name="O'Malley M.A."/>
            <person name="Stajich J.E."/>
            <person name="Spatafora J.W."/>
            <person name="Visel A."/>
            <person name="Grigoriev I.V."/>
        </authorList>
    </citation>
    <scope>NUCLEOTIDE SEQUENCE [LARGE SCALE GENOMIC DNA]</scope>
    <source>
        <strain evidence="2 3">NRRL Y-17943</strain>
    </source>
</reference>
<feature type="region of interest" description="Disordered" evidence="1">
    <location>
        <begin position="343"/>
        <end position="368"/>
    </location>
</feature>
<feature type="compositionally biased region" description="Polar residues" evidence="1">
    <location>
        <begin position="508"/>
        <end position="526"/>
    </location>
</feature>
<evidence type="ECO:0000256" key="1">
    <source>
        <dbReference type="SAM" id="MobiDB-lite"/>
    </source>
</evidence>
<feature type="region of interest" description="Disordered" evidence="1">
    <location>
        <begin position="478"/>
        <end position="599"/>
    </location>
</feature>
<dbReference type="RefSeq" id="XP_021874179.1">
    <property type="nucleotide sequence ID" value="XM_022014235.1"/>
</dbReference>
<feature type="compositionally biased region" description="Low complexity" evidence="1">
    <location>
        <begin position="481"/>
        <end position="492"/>
    </location>
</feature>
<proteinExistence type="predicted"/>
<dbReference type="AlphaFoldDB" id="A0A1Y1UR17"/>
<evidence type="ECO:0000313" key="3">
    <source>
        <dbReference type="Proteomes" id="UP000193218"/>
    </source>
</evidence>
<feature type="compositionally biased region" description="Polar residues" evidence="1">
    <location>
        <begin position="590"/>
        <end position="599"/>
    </location>
</feature>
<dbReference type="GeneID" id="33556043"/>
<sequence length="599" mass="66298">MSSGAEEIMVMLQRISNDLRSVRDSQESTTRAVEVLRSDVDSLKGRTQNFPATPNPNRINTQTSFPPALACNSLPSIPAISQHHSPAAVGIAQHASSSQYAFTANSINLSGQFNPQPAPPPLPPLPTQNEQTFVRPFNAQQAAAEYRTGPAATVVGTSIQGGQHVFTKPLSQLAKTAPTKPPRIDYVFFGTTKEVDLLLLSRMRLTSPTQLIYIPTRAILDWNGPLQGVNFDCLMDLLTKQRCVFDPSLPRNTSSATDVQNHLTIAYLKRGHDLTKHGYIWAERSRHDHKLLVTAHQTELTSIQLHNKFVKKDHAFIVCDGEGDPGFMEDLATRIIEAKRITRRRRGKKGRDRYDDDDDEEDEDEEAQAITCADCQQIWANQELYERHRGQCSKRPVNMSEGRMLDLHPPVFAIPEPSSPSPPLFTIPERSSPVTEEMHAPRFQLIPSDPAVEQTLESAHVLNTPSRTQTALENLRAALASSERPSRPSVSPLASRRRAGVNEPPISLGSSTNRRAATSRYPTRSGNAPRPRTPRGNAPQLPVPAIQSPRTPPRRRRSRPARRSPLRDAVGPETPREPAGTSARSGRVRFNSSRVTGNN</sequence>
<feature type="compositionally biased region" description="Basic residues" evidence="1">
    <location>
        <begin position="552"/>
        <end position="564"/>
    </location>
</feature>
<dbReference type="InParanoid" id="A0A1Y1UR17"/>
<gene>
    <name evidence="2" type="ORF">BD324DRAFT_611023</name>
</gene>
<dbReference type="Proteomes" id="UP000193218">
    <property type="component" value="Unassembled WGS sequence"/>
</dbReference>
<comment type="caution">
    <text evidence="2">The sequence shown here is derived from an EMBL/GenBank/DDBJ whole genome shotgun (WGS) entry which is preliminary data.</text>
</comment>